<dbReference type="AlphaFoldDB" id="A0A166V5B0"/>
<reference evidence="1 2" key="1">
    <citation type="journal article" date="2016" name="Mol. Biol. Evol.">
        <title>Comparative Genomics of Early-Diverging Mushroom-Forming Fungi Provides Insights into the Origins of Lignocellulose Decay Capabilities.</title>
        <authorList>
            <person name="Nagy L.G."/>
            <person name="Riley R."/>
            <person name="Tritt A."/>
            <person name="Adam C."/>
            <person name="Daum C."/>
            <person name="Floudas D."/>
            <person name="Sun H."/>
            <person name="Yadav J.S."/>
            <person name="Pangilinan J."/>
            <person name="Larsson K.H."/>
            <person name="Matsuura K."/>
            <person name="Barry K."/>
            <person name="Labutti K."/>
            <person name="Kuo R."/>
            <person name="Ohm R.A."/>
            <person name="Bhattacharya S.S."/>
            <person name="Shirouzu T."/>
            <person name="Yoshinaga Y."/>
            <person name="Martin F.M."/>
            <person name="Grigoriev I.V."/>
            <person name="Hibbett D.S."/>
        </authorList>
    </citation>
    <scope>NUCLEOTIDE SEQUENCE [LARGE SCALE GENOMIC DNA]</scope>
    <source>
        <strain evidence="1 2">CBS 109695</strain>
    </source>
</reference>
<evidence type="ECO:0000313" key="2">
    <source>
        <dbReference type="Proteomes" id="UP000076532"/>
    </source>
</evidence>
<sequence length="369" mass="39265">MPQPRFIPDLAPLILESLHPSSWWPRDLLRLALVSPAFLHPVRKRLYARPSLASFRACVLLARTLDADSALPGLRELAIGGAMAVRAERFLHWVAHPYDVHTLCVDGSQAAAASQSAFSSSSSSSSYSMGCGRAEQGSLAWDESLAFKFAGLARLRLVALELDVAPPPPDTPYELAVGTLALEDVDVVAGHLVHLLHGSWPALTRLAVSAKAPDAQLGPALAACADTLQSLSVRYEDAAPFRALDDADAEGDADVLRHPLRALRSLAISGAPLTRAALARIAAPAQYPRLETLDVAGRGVGVSAGEWAGWLERLERLEGPEGALPALKQLGTPGGTCGKRWAPWGPGDEAVVRLREAAERRGVRLVRAA</sequence>
<dbReference type="Gene3D" id="3.80.10.10">
    <property type="entry name" value="Ribonuclease Inhibitor"/>
    <property type="match status" value="1"/>
</dbReference>
<dbReference type="OrthoDB" id="3251638at2759"/>
<proteinExistence type="predicted"/>
<dbReference type="EMBL" id="KV417486">
    <property type="protein sequence ID" value="KZP32360.1"/>
    <property type="molecule type" value="Genomic_DNA"/>
</dbReference>
<protein>
    <recommendedName>
        <fullName evidence="3">F-box domain-containing protein</fullName>
    </recommendedName>
</protein>
<gene>
    <name evidence="1" type="ORF">FIBSPDRAFT_1036984</name>
</gene>
<evidence type="ECO:0000313" key="1">
    <source>
        <dbReference type="EMBL" id="KZP32360.1"/>
    </source>
</evidence>
<keyword evidence="2" id="KW-1185">Reference proteome</keyword>
<evidence type="ECO:0008006" key="3">
    <source>
        <dbReference type="Google" id="ProtNLM"/>
    </source>
</evidence>
<dbReference type="Proteomes" id="UP000076532">
    <property type="component" value="Unassembled WGS sequence"/>
</dbReference>
<accession>A0A166V5B0</accession>
<name>A0A166V5B0_9AGAM</name>
<organism evidence="1 2">
    <name type="scientific">Athelia psychrophila</name>
    <dbReference type="NCBI Taxonomy" id="1759441"/>
    <lineage>
        <taxon>Eukaryota</taxon>
        <taxon>Fungi</taxon>
        <taxon>Dikarya</taxon>
        <taxon>Basidiomycota</taxon>
        <taxon>Agaricomycotina</taxon>
        <taxon>Agaricomycetes</taxon>
        <taxon>Agaricomycetidae</taxon>
        <taxon>Atheliales</taxon>
        <taxon>Atheliaceae</taxon>
        <taxon>Athelia</taxon>
    </lineage>
</organism>
<dbReference type="InterPro" id="IPR032675">
    <property type="entry name" value="LRR_dom_sf"/>
</dbReference>